<proteinExistence type="inferred from homology"/>
<dbReference type="InterPro" id="IPR014284">
    <property type="entry name" value="RNA_pol_sigma-70_dom"/>
</dbReference>
<accession>A0ABT8LIA2</accession>
<comment type="similarity">
    <text evidence="1">Belongs to the sigma-70 factor family. ECF subfamily.</text>
</comment>
<dbReference type="RefSeq" id="WP_346762000.1">
    <property type="nucleotide sequence ID" value="NZ_JAUJEB010000010.1"/>
</dbReference>
<evidence type="ECO:0000256" key="2">
    <source>
        <dbReference type="ARBA" id="ARBA00023015"/>
    </source>
</evidence>
<evidence type="ECO:0000256" key="5">
    <source>
        <dbReference type="ARBA" id="ARBA00023163"/>
    </source>
</evidence>
<dbReference type="Gene3D" id="1.10.1740.10">
    <property type="match status" value="1"/>
</dbReference>
<evidence type="ECO:0000256" key="3">
    <source>
        <dbReference type="ARBA" id="ARBA00023082"/>
    </source>
</evidence>
<keyword evidence="5" id="KW-0804">Transcription</keyword>
<organism evidence="7 8">
    <name type="scientific">Agaribacillus aureus</name>
    <dbReference type="NCBI Taxonomy" id="3051825"/>
    <lineage>
        <taxon>Bacteria</taxon>
        <taxon>Pseudomonadati</taxon>
        <taxon>Bacteroidota</taxon>
        <taxon>Cytophagia</taxon>
        <taxon>Cytophagales</taxon>
        <taxon>Splendidivirgaceae</taxon>
        <taxon>Agaribacillus</taxon>
    </lineage>
</organism>
<dbReference type="Pfam" id="PF04542">
    <property type="entry name" value="Sigma70_r2"/>
    <property type="match status" value="1"/>
</dbReference>
<keyword evidence="8" id="KW-1185">Reference proteome</keyword>
<keyword evidence="3" id="KW-0731">Sigma factor</keyword>
<evidence type="ECO:0000313" key="8">
    <source>
        <dbReference type="Proteomes" id="UP001172083"/>
    </source>
</evidence>
<keyword evidence="4" id="KW-0238">DNA-binding</keyword>
<gene>
    <name evidence="7" type="ORF">QQ020_31625</name>
</gene>
<dbReference type="InterPro" id="IPR007627">
    <property type="entry name" value="RNA_pol_sigma70_r2"/>
</dbReference>
<dbReference type="InterPro" id="IPR013325">
    <property type="entry name" value="RNA_pol_sigma_r2"/>
</dbReference>
<dbReference type="InterPro" id="IPR013324">
    <property type="entry name" value="RNA_pol_sigma_r3/r4-like"/>
</dbReference>
<keyword evidence="2" id="KW-0805">Transcription regulation</keyword>
<dbReference type="Proteomes" id="UP001172083">
    <property type="component" value="Unassembled WGS sequence"/>
</dbReference>
<dbReference type="NCBIfam" id="TIGR02937">
    <property type="entry name" value="sigma70-ECF"/>
    <property type="match status" value="1"/>
</dbReference>
<dbReference type="InterPro" id="IPR039425">
    <property type="entry name" value="RNA_pol_sigma-70-like"/>
</dbReference>
<dbReference type="PANTHER" id="PTHR43133">
    <property type="entry name" value="RNA POLYMERASE ECF-TYPE SIGMA FACTO"/>
    <property type="match status" value="1"/>
</dbReference>
<reference evidence="7" key="1">
    <citation type="submission" date="2023-06" db="EMBL/GenBank/DDBJ databases">
        <title>Genomic of Agaribacillus aureum.</title>
        <authorList>
            <person name="Wang G."/>
        </authorList>
    </citation>
    <scope>NUCLEOTIDE SEQUENCE</scope>
    <source>
        <strain evidence="7">BMA12</strain>
    </source>
</reference>
<dbReference type="SUPFAM" id="SSF88659">
    <property type="entry name" value="Sigma3 and sigma4 domains of RNA polymerase sigma factors"/>
    <property type="match status" value="1"/>
</dbReference>
<dbReference type="PANTHER" id="PTHR43133:SF8">
    <property type="entry name" value="RNA POLYMERASE SIGMA FACTOR HI_1459-RELATED"/>
    <property type="match status" value="1"/>
</dbReference>
<evidence type="ECO:0000256" key="1">
    <source>
        <dbReference type="ARBA" id="ARBA00010641"/>
    </source>
</evidence>
<name>A0ABT8LIA2_9BACT</name>
<evidence type="ECO:0000259" key="6">
    <source>
        <dbReference type="Pfam" id="PF04542"/>
    </source>
</evidence>
<comment type="caution">
    <text evidence="7">The sequence shown here is derived from an EMBL/GenBank/DDBJ whole genome shotgun (WGS) entry which is preliminary data.</text>
</comment>
<evidence type="ECO:0000313" key="7">
    <source>
        <dbReference type="EMBL" id="MDN5216662.1"/>
    </source>
</evidence>
<dbReference type="SUPFAM" id="SSF88946">
    <property type="entry name" value="Sigma2 domain of RNA polymerase sigma factors"/>
    <property type="match status" value="1"/>
</dbReference>
<dbReference type="EMBL" id="JAUJEB010000010">
    <property type="protein sequence ID" value="MDN5216662.1"/>
    <property type="molecule type" value="Genomic_DNA"/>
</dbReference>
<feature type="domain" description="RNA polymerase sigma-70 region 2" evidence="6">
    <location>
        <begin position="39"/>
        <end position="98"/>
    </location>
</feature>
<dbReference type="InterPro" id="IPR036388">
    <property type="entry name" value="WH-like_DNA-bd_sf"/>
</dbReference>
<dbReference type="Gene3D" id="1.10.10.10">
    <property type="entry name" value="Winged helix-like DNA-binding domain superfamily/Winged helix DNA-binding domain"/>
    <property type="match status" value="1"/>
</dbReference>
<evidence type="ECO:0000256" key="4">
    <source>
        <dbReference type="ARBA" id="ARBA00023125"/>
    </source>
</evidence>
<sequence length="196" mass="23014">MVGERIKDSDDVLRIIKSGDRKFLQQLYQQYRQEFGQWAAKRYNIDEDAIGEIYQRTFIALYYNIKNEKLTILNSSIKTYLFAIGKNQIYDHFKSSKRLAEPDDLMINVDEADNSILDQYEQSDMKETVKQLLEKIGEPCKTTLELFYFKHYSMDAIAVEMGYKSEQIAAKRKFICLKQLRALLEEGRLDGLYSLS</sequence>
<protein>
    <submittedName>
        <fullName evidence="7">Sigma-70 family RNA polymerase sigma factor</fullName>
    </submittedName>
</protein>